<evidence type="ECO:0000256" key="6">
    <source>
        <dbReference type="ARBA" id="ARBA00023170"/>
    </source>
</evidence>
<dbReference type="InterPro" id="IPR000276">
    <property type="entry name" value="GPCR_Rhodpsn"/>
</dbReference>
<dbReference type="PRINTS" id="PR00237">
    <property type="entry name" value="GPCRRHODOPSN"/>
</dbReference>
<feature type="domain" description="G-protein coupled receptors family 1 profile" evidence="10">
    <location>
        <begin position="121"/>
        <end position="433"/>
    </location>
</feature>
<feature type="region of interest" description="Disordered" evidence="8">
    <location>
        <begin position="1"/>
        <end position="22"/>
    </location>
</feature>
<sequence>PAPLGVRARHGTAPHAAAHSAERQNGLAGGLTAQGAWPVSSKGRYRQTDCRMDKKSNSVGGCDSARWSRKQLQSSIVMKNPKENKHYSLFGLKIMKQTHDRGFNWAMLAIYALVSAVAALTNSALICSACAVRREAQTPLLPLLINLAVCDLFISVFVVPLTGLRSVQDRWQLGDTLCKAVNYICVTAAFVSVFTLTAISLQHGFGLRAAAELRGPAAQGPGGGLANWRRHRRSLAVCLLLIWGLACACGLPSAVNFSVIPCPIRPNATEADLSCSLCIENWNRSLSLLGLQLSQHSELTARLCYTLTSLALLFALPAVVITVAHCRIYQLLSASLQHRGEQIDLLSHQEAVAAAAAAEAGSARVNRAKRIYRLSIGLVAVFVVCWAPIHFYSLTIDAILHSLSEPNFILVKNLYTAFMCLALSNSLANPIFLFCTHSAYRRALRRILRPCQQPDASLSDANEGAAPRSSNRQGFKLLKFSTNGLFMYRPLTDSLEQQVDAAHAGLLRAAFNIGVERVNNAALYRRAGLPRPSDLLRRRRLQLAGHLIRAESYCSQPVQEVLLLTLQAPYRRGQARTRRYVDCLLADAGAPDTLPVARPLNMSIRALLAVLLALIVSAAAVRSNEPYLSIQKLARYHSDSLLRFLCIAGPDDRLPIRLHCGPSRKVCYENCQKTLQCSADPLCSASTCERRDWPDRGEFVLGFSFFGDVSGGVFECRYMGLVRRLEVASAAAAAASSSSSVTPETSTATTTTTKATTTTATTTTTTMLLNTLKTSTETAMASPTLTTASTSAVVDEVPSSSPPIEPDKKTMNNNDVDERSFLTKFSFPVILLACILAVLCTIVIVVPFSLCLLICYRRASRQSSRQRAPPEEAQLREVRKCQPSRNEYVMADSVYEPLDFGPTETSSAASERQSPGEQVSVYYSAGGALLPALGEETVRLSS</sequence>
<evidence type="ECO:0000256" key="3">
    <source>
        <dbReference type="ARBA" id="ARBA00022989"/>
    </source>
</evidence>
<dbReference type="SUPFAM" id="SSF81321">
    <property type="entry name" value="Family A G protein-coupled receptor-like"/>
    <property type="match status" value="1"/>
</dbReference>
<dbReference type="PROSITE" id="PS50262">
    <property type="entry name" value="G_PROTEIN_RECEP_F1_2"/>
    <property type="match status" value="1"/>
</dbReference>
<dbReference type="Gene3D" id="1.20.1070.10">
    <property type="entry name" value="Rhodopsin 7-helix transmembrane proteins"/>
    <property type="match status" value="1"/>
</dbReference>
<feature type="transmembrane region" description="Helical" evidence="9">
    <location>
        <begin position="105"/>
        <end position="128"/>
    </location>
</feature>
<evidence type="ECO:0000313" key="11">
    <source>
        <dbReference type="Proteomes" id="UP000095280"/>
    </source>
</evidence>
<keyword evidence="2 9" id="KW-0812">Transmembrane</keyword>
<dbReference type="PANTHER" id="PTHR24238">
    <property type="entry name" value="G-PROTEIN COUPLED RECEPTOR"/>
    <property type="match status" value="1"/>
</dbReference>
<dbReference type="GO" id="GO:0005886">
    <property type="term" value="C:plasma membrane"/>
    <property type="evidence" value="ECO:0007669"/>
    <property type="project" value="TreeGrafter"/>
</dbReference>
<organism evidence="11 12">
    <name type="scientific">Macrostomum lignano</name>
    <dbReference type="NCBI Taxonomy" id="282301"/>
    <lineage>
        <taxon>Eukaryota</taxon>
        <taxon>Metazoa</taxon>
        <taxon>Spiralia</taxon>
        <taxon>Lophotrochozoa</taxon>
        <taxon>Platyhelminthes</taxon>
        <taxon>Rhabditophora</taxon>
        <taxon>Macrostomorpha</taxon>
        <taxon>Macrostomida</taxon>
        <taxon>Macrostomidae</taxon>
        <taxon>Macrostomum</taxon>
    </lineage>
</organism>
<feature type="transmembrane region" description="Helical" evidence="9">
    <location>
        <begin position="374"/>
        <end position="394"/>
    </location>
</feature>
<dbReference type="AlphaFoldDB" id="A0A1I8ITK8"/>
<feature type="transmembrane region" description="Helical" evidence="9">
    <location>
        <begin position="140"/>
        <end position="160"/>
    </location>
</feature>
<evidence type="ECO:0000256" key="7">
    <source>
        <dbReference type="ARBA" id="ARBA00023224"/>
    </source>
</evidence>
<feature type="transmembrane region" description="Helical" evidence="9">
    <location>
        <begin position="829"/>
        <end position="856"/>
    </location>
</feature>
<feature type="transmembrane region" description="Helical" evidence="9">
    <location>
        <begin position="604"/>
        <end position="621"/>
    </location>
</feature>
<keyword evidence="5 9" id="KW-0472">Membrane</keyword>
<evidence type="ECO:0000256" key="8">
    <source>
        <dbReference type="SAM" id="MobiDB-lite"/>
    </source>
</evidence>
<keyword evidence="11" id="KW-1185">Reference proteome</keyword>
<evidence type="ECO:0000256" key="9">
    <source>
        <dbReference type="SAM" id="Phobius"/>
    </source>
</evidence>
<accession>A0A1I8ITK8</accession>
<dbReference type="GO" id="GO:0008188">
    <property type="term" value="F:neuropeptide receptor activity"/>
    <property type="evidence" value="ECO:0007669"/>
    <property type="project" value="TreeGrafter"/>
</dbReference>
<dbReference type="Proteomes" id="UP000095280">
    <property type="component" value="Unplaced"/>
</dbReference>
<dbReference type="WBParaSite" id="maker-uti_cns_0016410-snap-gene-0.2-mRNA-1">
    <property type="protein sequence ID" value="maker-uti_cns_0016410-snap-gene-0.2-mRNA-1"/>
    <property type="gene ID" value="maker-uti_cns_0016410-snap-gene-0.2"/>
</dbReference>
<name>A0A1I8ITK8_9PLAT</name>
<keyword evidence="4" id="KW-0297">G-protein coupled receptor</keyword>
<dbReference type="PANTHER" id="PTHR24238:SF57">
    <property type="entry name" value="G-PROTEIN COUPLED RECEPTOR 83"/>
    <property type="match status" value="1"/>
</dbReference>
<feature type="transmembrane region" description="Helical" evidence="9">
    <location>
        <begin position="235"/>
        <end position="255"/>
    </location>
</feature>
<protein>
    <submittedName>
        <fullName evidence="12">G_PROTEIN_RECEP_F1_2 domain-containing protein</fullName>
    </submittedName>
</protein>
<reference evidence="12" key="1">
    <citation type="submission" date="2016-11" db="UniProtKB">
        <authorList>
            <consortium name="WormBaseParasite"/>
        </authorList>
    </citation>
    <scope>IDENTIFICATION</scope>
</reference>
<feature type="transmembrane region" description="Helical" evidence="9">
    <location>
        <begin position="180"/>
        <end position="201"/>
    </location>
</feature>
<comment type="subcellular location">
    <subcellularLocation>
        <location evidence="1">Membrane</location>
        <topology evidence="1">Multi-pass membrane protein</topology>
    </subcellularLocation>
</comment>
<evidence type="ECO:0000259" key="10">
    <source>
        <dbReference type="PROSITE" id="PS50262"/>
    </source>
</evidence>
<feature type="transmembrane region" description="Helical" evidence="9">
    <location>
        <begin position="307"/>
        <end position="329"/>
    </location>
</feature>
<evidence type="ECO:0000256" key="5">
    <source>
        <dbReference type="ARBA" id="ARBA00023136"/>
    </source>
</evidence>
<dbReference type="InterPro" id="IPR017452">
    <property type="entry name" value="GPCR_Rhodpsn_7TM"/>
</dbReference>
<feature type="region of interest" description="Disordered" evidence="8">
    <location>
        <begin position="791"/>
        <end position="812"/>
    </location>
</feature>
<evidence type="ECO:0000313" key="12">
    <source>
        <dbReference type="WBParaSite" id="maker-uti_cns_0016410-snap-gene-0.2-mRNA-1"/>
    </source>
</evidence>
<dbReference type="Pfam" id="PF00001">
    <property type="entry name" value="7tm_1"/>
    <property type="match status" value="2"/>
</dbReference>
<evidence type="ECO:0000256" key="4">
    <source>
        <dbReference type="ARBA" id="ARBA00023040"/>
    </source>
</evidence>
<proteinExistence type="predicted"/>
<evidence type="ECO:0000256" key="1">
    <source>
        <dbReference type="ARBA" id="ARBA00004141"/>
    </source>
</evidence>
<dbReference type="CDD" id="cd00637">
    <property type="entry name" value="7tm_classA_rhodopsin-like"/>
    <property type="match status" value="1"/>
</dbReference>
<keyword evidence="3 9" id="KW-1133">Transmembrane helix</keyword>
<evidence type="ECO:0000256" key="2">
    <source>
        <dbReference type="ARBA" id="ARBA00022692"/>
    </source>
</evidence>
<feature type="transmembrane region" description="Helical" evidence="9">
    <location>
        <begin position="414"/>
        <end position="436"/>
    </location>
</feature>
<keyword evidence="7" id="KW-0807">Transducer</keyword>
<keyword evidence="6" id="KW-0675">Receptor</keyword>